<accession>A0A8S5UY09</accession>
<evidence type="ECO:0000256" key="1">
    <source>
        <dbReference type="SAM" id="MobiDB-lite"/>
    </source>
</evidence>
<feature type="region of interest" description="Disordered" evidence="1">
    <location>
        <begin position="34"/>
        <end position="60"/>
    </location>
</feature>
<feature type="region of interest" description="Disordered" evidence="1">
    <location>
        <begin position="190"/>
        <end position="209"/>
    </location>
</feature>
<reference evidence="2" key="1">
    <citation type="journal article" date="2021" name="Proc. Natl. Acad. Sci. U.S.A.">
        <title>A Catalog of Tens of Thousands of Viruses from Human Metagenomes Reveals Hidden Associations with Chronic Diseases.</title>
        <authorList>
            <person name="Tisza M.J."/>
            <person name="Buck C.B."/>
        </authorList>
    </citation>
    <scope>NUCLEOTIDE SEQUENCE</scope>
    <source>
        <strain evidence="2">Ct7113</strain>
    </source>
</reference>
<evidence type="ECO:0000313" key="2">
    <source>
        <dbReference type="EMBL" id="DAF99331.1"/>
    </source>
</evidence>
<dbReference type="InterPro" id="IPR032427">
    <property type="entry name" value="P22_portal"/>
</dbReference>
<proteinExistence type="predicted"/>
<organism evidence="2">
    <name type="scientific">Myoviridae sp. ct7113</name>
    <dbReference type="NCBI Taxonomy" id="2825037"/>
    <lineage>
        <taxon>Viruses</taxon>
        <taxon>Duplodnaviria</taxon>
        <taxon>Heunggongvirae</taxon>
        <taxon>Uroviricota</taxon>
        <taxon>Caudoviricetes</taxon>
    </lineage>
</organism>
<name>A0A8S5UY09_9CAUD</name>
<dbReference type="Pfam" id="PF16510">
    <property type="entry name" value="P22_portal"/>
    <property type="match status" value="1"/>
</dbReference>
<sequence>MEKKISEKLARWQQRLQQSDNEWKSEVADMDLREKRYNGDRTLSPLVEGDTKRNGQPKKTSHVRNIIFENIESQVSSTIPQPKVTPRRKKDERLANIIEHFLRNELDRLPFETINDMAERTVPIQGGTGFLVEWDNTKRTHSTVGEIAVTLLHPKQFGPQPGIYTGIRDMDWFITKMPTTKEAVRRKYGVDLTDEGESEPDIRSADGESQTDDSLTLYIGFEINERGGINRFEWVNDIELLDLTDYQARRQPVCRKCGRVRPLRGQVLGAETQEGNFLPDPTRGFAGGLIPQELTEQEIAGGLMAEEMAGGVPLDAIPVNAQEPKPERYDGGPCPWCGADDWTTKEQEYEQILLPVETALGNHIDGAAPGLDENGNPVMKPTMVPFYKPDLYPIVLQKSVSVYGKLLGNSDVDVIADQQNTINRIEQKIIDRLVKAGTRITLPDNAKLRTDPEDGERWYIGSPADKALIGVYDFKGDLQYELLYLANVYEEARQILGITDSFQGRQDSTATSGKAKEFSAAQAAGRLESKRVMKDAAYAELFEMMFKYALAYSDEPRSVTYKDSRGETVYEEFNRYDFLEQDADGGWHWNDQFLFSCDTSAPLASNREAMWQETRQNLQTGAFGDPGQTETLILFWSKMEELHYPGAASTKKYLEEKLSREQQMQAQQMQMQLQMQQMQAVQQAEQQARQDALNEVNTRTRV</sequence>
<protein>
    <submittedName>
        <fullName evidence="2">Portal protein</fullName>
    </submittedName>
</protein>
<dbReference type="EMBL" id="BK016164">
    <property type="protein sequence ID" value="DAF99331.1"/>
    <property type="molecule type" value="Genomic_DNA"/>
</dbReference>